<dbReference type="AlphaFoldDB" id="A0A653D2W1"/>
<name>A0A653D2W1_CALMS</name>
<protein>
    <submittedName>
        <fullName evidence="1">Uncharacterized protein</fullName>
    </submittedName>
</protein>
<sequence length="131" mass="14821">MQIRIDATNATYQKPNVELVDLEPPPRTAGFLSHEWSIKADVPFNHCSVILLTAFHANTKKIAVFVGECRICENEETITGSWMIGRKSRSCKDREESHQFFADVLRKNNVRALQAEHYRLGVAASNTTGKF</sequence>
<dbReference type="OrthoDB" id="6735462at2759"/>
<organism evidence="1 2">
    <name type="scientific">Callosobruchus maculatus</name>
    <name type="common">Southern cowpea weevil</name>
    <name type="synonym">Pulse bruchid</name>
    <dbReference type="NCBI Taxonomy" id="64391"/>
    <lineage>
        <taxon>Eukaryota</taxon>
        <taxon>Metazoa</taxon>
        <taxon>Ecdysozoa</taxon>
        <taxon>Arthropoda</taxon>
        <taxon>Hexapoda</taxon>
        <taxon>Insecta</taxon>
        <taxon>Pterygota</taxon>
        <taxon>Neoptera</taxon>
        <taxon>Endopterygota</taxon>
        <taxon>Coleoptera</taxon>
        <taxon>Polyphaga</taxon>
        <taxon>Cucujiformia</taxon>
        <taxon>Chrysomeloidea</taxon>
        <taxon>Chrysomelidae</taxon>
        <taxon>Bruchinae</taxon>
        <taxon>Bruchini</taxon>
        <taxon>Callosobruchus</taxon>
    </lineage>
</organism>
<keyword evidence="2" id="KW-1185">Reference proteome</keyword>
<dbReference type="Proteomes" id="UP000410492">
    <property type="component" value="Unassembled WGS sequence"/>
</dbReference>
<dbReference type="EMBL" id="CAACVG010009837">
    <property type="protein sequence ID" value="VEN54302.1"/>
    <property type="molecule type" value="Genomic_DNA"/>
</dbReference>
<evidence type="ECO:0000313" key="2">
    <source>
        <dbReference type="Proteomes" id="UP000410492"/>
    </source>
</evidence>
<proteinExistence type="predicted"/>
<accession>A0A653D2W1</accession>
<evidence type="ECO:0000313" key="1">
    <source>
        <dbReference type="EMBL" id="VEN54302.1"/>
    </source>
</evidence>
<reference evidence="1 2" key="1">
    <citation type="submission" date="2019-01" db="EMBL/GenBank/DDBJ databases">
        <authorList>
            <person name="Sayadi A."/>
        </authorList>
    </citation>
    <scope>NUCLEOTIDE SEQUENCE [LARGE SCALE GENOMIC DNA]</scope>
</reference>
<gene>
    <name evidence="1" type="ORF">CALMAC_LOCUS13813</name>
</gene>